<sequence length="340" mass="39285">MKALTKYLDVKKTHFIALGDFVVEILTNRSEDVFGEYFSVAQYLEKDSVNRVDYSIYAMEMPSIPVEIFEFVGQDWRSGVMKKGYYVTQYFGKPVAMIHYDQTAYLFGENLDKIVWRYHIKMILTVLGYQNNQLHLKASTVECNGHGYLFVSPGGQGKTTIIHQLMELGAKFNCNTHVIVDSKLFATGIKSNMRFRGIPKDSIFSFEKAIVGNIEKNETNVDPYLLYEPRNMLNNTKIDAIILNRKNSDGKFKLSECDRKTASTILLQFAAPIPTYNLKHDFYDHVECDYDAFSDIVNWTEDYIKEIVGKLPCFIMDVDVYEKRVCDQLFQTLFYMKGVN</sequence>
<name>A0AA96RG38_9BACL</name>
<evidence type="ECO:0000313" key="2">
    <source>
        <dbReference type="Proteomes" id="UP001305702"/>
    </source>
</evidence>
<protein>
    <submittedName>
        <fullName evidence="1">Uncharacterized protein</fullName>
    </submittedName>
</protein>
<dbReference type="Proteomes" id="UP001305702">
    <property type="component" value="Chromosome"/>
</dbReference>
<dbReference type="RefSeq" id="WP_315603432.1">
    <property type="nucleotide sequence ID" value="NZ_CP130318.1"/>
</dbReference>
<gene>
    <name evidence="1" type="ORF">MJA45_18765</name>
</gene>
<dbReference type="KEGG" id="paun:MJA45_18765"/>
<accession>A0AA96RG38</accession>
<organism evidence="1 2">
    <name type="scientific">Paenibacillus aurantius</name>
    <dbReference type="NCBI Taxonomy" id="2918900"/>
    <lineage>
        <taxon>Bacteria</taxon>
        <taxon>Bacillati</taxon>
        <taxon>Bacillota</taxon>
        <taxon>Bacilli</taxon>
        <taxon>Bacillales</taxon>
        <taxon>Paenibacillaceae</taxon>
        <taxon>Paenibacillus</taxon>
    </lineage>
</organism>
<dbReference type="EMBL" id="CP130318">
    <property type="protein sequence ID" value="WNQ09659.1"/>
    <property type="molecule type" value="Genomic_DNA"/>
</dbReference>
<proteinExistence type="predicted"/>
<dbReference type="AlphaFoldDB" id="A0AA96RG38"/>
<evidence type="ECO:0000313" key="1">
    <source>
        <dbReference type="EMBL" id="WNQ09659.1"/>
    </source>
</evidence>
<reference evidence="1 2" key="1">
    <citation type="submission" date="2022-02" db="EMBL/GenBank/DDBJ databases">
        <title>Paenibacillus sp. MBLB1776 Whole Genome Shotgun Sequencing.</title>
        <authorList>
            <person name="Hwang C.Y."/>
            <person name="Cho E.-S."/>
            <person name="Seo M.-J."/>
        </authorList>
    </citation>
    <scope>NUCLEOTIDE SEQUENCE [LARGE SCALE GENOMIC DNA]</scope>
    <source>
        <strain evidence="1 2">MBLB1776</strain>
    </source>
</reference>
<keyword evidence="2" id="KW-1185">Reference proteome</keyword>